<sequence>MLSSLKKNLKYKTLIEESNLFDEKYYLKEYTDARLSNFTAIEHFCKEGLEKGYRPNDSFDPIWYGNYYSHVKNSSLLPLIYFLTFGKDENHFQNRKEMVYYTLIKKSGLFDSNFYLNYYKDVEEKDSDWLLHYVRYGEKEGKSPNRTFDVTRYYNNYKDEILRLNISAFEHYILHSDEINSLVLKAKENMATPFKKNDLNIVALLPENIENENRASMLRVVAPLTLDLVKEKIFFKALPHSFDFSEIVTYDSCIVYANTIRGKEKAEALVDVLKKSKIELIVYVEKEESSELDVTISYLLDHANVALFSTQLLMERYPSKVKRKFILPAVLELELLDKEILEFLALTWLQSIQKVNTIVDNSELFDKVFYIEDNADLKRKSINPLWHYYWYGWREKRLPSTKIDIFWYVDNYLENYLLPINPILHYEFIGRNREYDIKAKYKGLSKSITLPSNPKRVALFAGYDKDGIIDNSVLLFIKELSKYSDVYFLSDSIVSQKELDKLEPYTKGTWAYRHGEYDFGSYKRLAQYHVGWEAIEKYDELLFVNDSSYLLDSLDKVFTKMSAKKTSFWGMQTTKGIYVIKEKASNKFRLKIPINNIKKKHMENYFNEDIFDFHLGSYFLAFRTNVIKDKKFQKFLWHVSKERNKTTLILRNEIGLTKFLIANEYDFETYMDDLYPYHPVYTNRVYDMMENGFPFFKRLFMVLNHYKEKELYSWKKRLLSIYPTLDIKPIEDNLNRVGDATAIYKNLDVDKNDKPLLSTKDFILEDKKTVVENNVWVFLVSAETHTLNKESMSILQDIKDDKNIEKIVLYRSKRVDIDGENIEFLPLYSREGQHSLLRASKIFVGELLNLEVSFPLDINKHEFIGLKNE</sequence>
<gene>
    <name evidence="1" type="ORF">MNB_SV-13-1255</name>
</gene>
<dbReference type="GO" id="GO:0016740">
    <property type="term" value="F:transferase activity"/>
    <property type="evidence" value="ECO:0007669"/>
    <property type="project" value="UniProtKB-KW"/>
</dbReference>
<accession>A0A1W1CRV2</accession>
<organism evidence="1">
    <name type="scientific">hydrothermal vent metagenome</name>
    <dbReference type="NCBI Taxonomy" id="652676"/>
    <lineage>
        <taxon>unclassified sequences</taxon>
        <taxon>metagenomes</taxon>
        <taxon>ecological metagenomes</taxon>
    </lineage>
</organism>
<dbReference type="InterPro" id="IPR007739">
    <property type="entry name" value="RgpF"/>
</dbReference>
<name>A0A1W1CRV2_9ZZZZ</name>
<evidence type="ECO:0000313" key="1">
    <source>
        <dbReference type="EMBL" id="SFV68411.1"/>
    </source>
</evidence>
<keyword evidence="1" id="KW-0808">Transferase</keyword>
<protein>
    <submittedName>
        <fullName evidence="1">Glycosyltransferase</fullName>
    </submittedName>
</protein>
<dbReference type="AlphaFoldDB" id="A0A1W1CRV2"/>
<dbReference type="Pfam" id="PF05045">
    <property type="entry name" value="RgpF"/>
    <property type="match status" value="1"/>
</dbReference>
<proteinExistence type="predicted"/>
<dbReference type="EMBL" id="FPHM01000124">
    <property type="protein sequence ID" value="SFV68411.1"/>
    <property type="molecule type" value="Genomic_DNA"/>
</dbReference>
<reference evidence="1" key="1">
    <citation type="submission" date="2016-10" db="EMBL/GenBank/DDBJ databases">
        <authorList>
            <person name="de Groot N.N."/>
        </authorList>
    </citation>
    <scope>NUCLEOTIDE SEQUENCE</scope>
</reference>